<accession>A0A1I7YL11</accession>
<protein>
    <submittedName>
        <fullName evidence="2">Uncharacterized protein</fullName>
    </submittedName>
</protein>
<evidence type="ECO:0000313" key="1">
    <source>
        <dbReference type="Proteomes" id="UP000095287"/>
    </source>
</evidence>
<organism evidence="1 2">
    <name type="scientific">Steinernema glaseri</name>
    <dbReference type="NCBI Taxonomy" id="37863"/>
    <lineage>
        <taxon>Eukaryota</taxon>
        <taxon>Metazoa</taxon>
        <taxon>Ecdysozoa</taxon>
        <taxon>Nematoda</taxon>
        <taxon>Chromadorea</taxon>
        <taxon>Rhabditida</taxon>
        <taxon>Tylenchina</taxon>
        <taxon>Panagrolaimomorpha</taxon>
        <taxon>Strongyloidoidea</taxon>
        <taxon>Steinernematidae</taxon>
        <taxon>Steinernema</taxon>
    </lineage>
</organism>
<name>A0A1I7YL11_9BILA</name>
<proteinExistence type="predicted"/>
<dbReference type="WBParaSite" id="L893_g17439.t1">
    <property type="protein sequence ID" value="L893_g17439.t1"/>
    <property type="gene ID" value="L893_g17439"/>
</dbReference>
<dbReference type="AlphaFoldDB" id="A0A1I7YL11"/>
<reference evidence="2" key="1">
    <citation type="submission" date="2016-11" db="UniProtKB">
        <authorList>
            <consortium name="WormBaseParasite"/>
        </authorList>
    </citation>
    <scope>IDENTIFICATION</scope>
</reference>
<sequence length="103" mass="11008">MPSRRREQSLVTTPSHMLHNNTLRTLNASADLIGAPGATRIIRTCVTLLTTLKTYKLKADGAAPALHSAPCLGDGQVALAGISPRKLIACCFGSNLRFHCFCC</sequence>
<dbReference type="Proteomes" id="UP000095287">
    <property type="component" value="Unplaced"/>
</dbReference>
<keyword evidence="1" id="KW-1185">Reference proteome</keyword>
<evidence type="ECO:0000313" key="2">
    <source>
        <dbReference type="WBParaSite" id="L893_g17439.t1"/>
    </source>
</evidence>